<evidence type="ECO:0000259" key="2">
    <source>
        <dbReference type="Pfam" id="PF08327"/>
    </source>
</evidence>
<evidence type="ECO:0000313" key="3">
    <source>
        <dbReference type="EMBL" id="AKE39147.1"/>
    </source>
</evidence>
<feature type="domain" description="Activator of Hsp90 ATPase homologue 1/2-like C-terminal" evidence="2">
    <location>
        <begin position="34"/>
        <end position="142"/>
    </location>
</feature>
<dbReference type="PATRIC" id="fig|161896.4.peg.1159"/>
<reference evidence="3 4" key="1">
    <citation type="journal article" date="2015" name="Genome Announc.">
        <title>Complete Genome Sequence of Corynebacterium camporealensis DSM 44610, Isolated from the Milk of a Manchega Sheep with Subclinical Mastitis.</title>
        <authorList>
            <person name="Ruckert C."/>
            <person name="Albersmeier A."/>
            <person name="Winkler A."/>
            <person name="Tauch A."/>
        </authorList>
    </citation>
    <scope>NUCLEOTIDE SEQUENCE [LARGE SCALE GENOMIC DNA]</scope>
    <source>
        <strain evidence="3 4">DSM 44610</strain>
    </source>
</reference>
<accession>A0A0F6QW11</accession>
<dbReference type="Gene3D" id="3.30.530.20">
    <property type="match status" value="1"/>
</dbReference>
<dbReference type="SUPFAM" id="SSF55961">
    <property type="entry name" value="Bet v1-like"/>
    <property type="match status" value="1"/>
</dbReference>
<protein>
    <recommendedName>
        <fullName evidence="2">Activator of Hsp90 ATPase homologue 1/2-like C-terminal domain-containing protein</fullName>
    </recommendedName>
</protein>
<organism evidence="3 4">
    <name type="scientific">Corynebacterium camporealensis</name>
    <dbReference type="NCBI Taxonomy" id="161896"/>
    <lineage>
        <taxon>Bacteria</taxon>
        <taxon>Bacillati</taxon>
        <taxon>Actinomycetota</taxon>
        <taxon>Actinomycetes</taxon>
        <taxon>Mycobacteriales</taxon>
        <taxon>Corynebacteriaceae</taxon>
        <taxon>Corynebacterium</taxon>
    </lineage>
</organism>
<sequence>MEHSEPVEEFEPTGEVVRGDNGPEIIIVRSFPQSAELVWDYLTGRDDFERWYGRWKRINETTYHLETWDGKDSADAVAVEAEKPKYLHLNVKTESGRESELKVFFEPEADGGCDMEFHHQFHNDEEAIAELGPRWEFLLDRLMLVLAGDDVNSVVLDNYLPHQKEHYQL</sequence>
<dbReference type="OrthoDB" id="4549061at2"/>
<dbReference type="Proteomes" id="UP000033566">
    <property type="component" value="Chromosome"/>
</dbReference>
<dbReference type="STRING" id="161896.UL81_05915"/>
<evidence type="ECO:0000313" key="4">
    <source>
        <dbReference type="Proteomes" id="UP000033566"/>
    </source>
</evidence>
<dbReference type="HOGENOM" id="CLU_1400424_0_0_11"/>
<evidence type="ECO:0000256" key="1">
    <source>
        <dbReference type="ARBA" id="ARBA00006817"/>
    </source>
</evidence>
<dbReference type="InterPro" id="IPR023393">
    <property type="entry name" value="START-like_dom_sf"/>
</dbReference>
<dbReference type="InterPro" id="IPR013538">
    <property type="entry name" value="ASHA1/2-like_C"/>
</dbReference>
<dbReference type="KEGG" id="ccj:UL81_05915"/>
<name>A0A0F6QW11_9CORY</name>
<gene>
    <name evidence="3" type="ORF">UL81_05915</name>
</gene>
<keyword evidence="4" id="KW-1185">Reference proteome</keyword>
<dbReference type="RefSeq" id="WP_035104618.1">
    <property type="nucleotide sequence ID" value="NZ_CP011311.1"/>
</dbReference>
<dbReference type="EMBL" id="CP011311">
    <property type="protein sequence ID" value="AKE39147.1"/>
    <property type="molecule type" value="Genomic_DNA"/>
</dbReference>
<proteinExistence type="inferred from homology"/>
<dbReference type="Pfam" id="PF08327">
    <property type="entry name" value="AHSA1"/>
    <property type="match status" value="1"/>
</dbReference>
<dbReference type="AlphaFoldDB" id="A0A0F6QW11"/>
<comment type="similarity">
    <text evidence="1">Belongs to the AHA1 family.</text>
</comment>